<feature type="transmembrane region" description="Helical" evidence="1">
    <location>
        <begin position="44"/>
        <end position="70"/>
    </location>
</feature>
<dbReference type="AlphaFoldDB" id="A0AAD9VYQ8"/>
<dbReference type="EMBL" id="JAUJFL010000011">
    <property type="protein sequence ID" value="KAK2596363.1"/>
    <property type="molecule type" value="Genomic_DNA"/>
</dbReference>
<evidence type="ECO:0000313" key="3">
    <source>
        <dbReference type="Proteomes" id="UP001265746"/>
    </source>
</evidence>
<keyword evidence="1" id="KW-0812">Transmembrane</keyword>
<sequence length="132" mass="13995">MSRSVFIRLWSVNSPAAYSSSSRSLVTQTACSAKLARLPANEPWLISSIWLGAACSLIWGAGLALVLALATPGLEEFLPKHDYIIDSPLLVAKVETALLQTATEHAVLAQCLALLRNVAANLLGDNIGTNPI</sequence>
<keyword evidence="1" id="KW-0472">Membrane</keyword>
<evidence type="ECO:0000313" key="2">
    <source>
        <dbReference type="EMBL" id="KAK2596363.1"/>
    </source>
</evidence>
<keyword evidence="1" id="KW-1133">Transmembrane helix</keyword>
<proteinExistence type="predicted"/>
<keyword evidence="3" id="KW-1185">Reference proteome</keyword>
<organism evidence="2 3">
    <name type="scientific">Phomopsis amygdali</name>
    <name type="common">Fusicoccum amygdali</name>
    <dbReference type="NCBI Taxonomy" id="1214568"/>
    <lineage>
        <taxon>Eukaryota</taxon>
        <taxon>Fungi</taxon>
        <taxon>Dikarya</taxon>
        <taxon>Ascomycota</taxon>
        <taxon>Pezizomycotina</taxon>
        <taxon>Sordariomycetes</taxon>
        <taxon>Sordariomycetidae</taxon>
        <taxon>Diaporthales</taxon>
        <taxon>Diaporthaceae</taxon>
        <taxon>Diaporthe</taxon>
    </lineage>
</organism>
<protein>
    <submittedName>
        <fullName evidence="2">Uncharacterized protein</fullName>
    </submittedName>
</protein>
<reference evidence="2" key="1">
    <citation type="submission" date="2023-06" db="EMBL/GenBank/DDBJ databases">
        <authorList>
            <person name="Noh H."/>
        </authorList>
    </citation>
    <scope>NUCLEOTIDE SEQUENCE</scope>
    <source>
        <strain evidence="2">DUCC20226</strain>
    </source>
</reference>
<name>A0AAD9VYQ8_PHOAM</name>
<comment type="caution">
    <text evidence="2">The sequence shown here is derived from an EMBL/GenBank/DDBJ whole genome shotgun (WGS) entry which is preliminary data.</text>
</comment>
<dbReference type="Proteomes" id="UP001265746">
    <property type="component" value="Unassembled WGS sequence"/>
</dbReference>
<accession>A0AAD9VYQ8</accession>
<gene>
    <name evidence="2" type="ORF">N8I77_013257</name>
</gene>
<evidence type="ECO:0000256" key="1">
    <source>
        <dbReference type="SAM" id="Phobius"/>
    </source>
</evidence>